<dbReference type="EMBL" id="NQWH01000011">
    <property type="protein sequence ID" value="PHP27867.1"/>
    <property type="molecule type" value="Genomic_DNA"/>
</dbReference>
<reference evidence="4 5" key="1">
    <citation type="submission" date="2017-08" db="EMBL/GenBank/DDBJ databases">
        <title>Draft Genome Sequence of Loktanella cinnabarina Strain XM1, Isolated from Coastal Surface Water.</title>
        <authorList>
            <person name="Ma R."/>
            <person name="Wang J."/>
            <person name="Wang Q."/>
            <person name="Ma Z."/>
            <person name="Li J."/>
            <person name="Chen L."/>
        </authorList>
    </citation>
    <scope>NUCLEOTIDE SEQUENCE [LARGE SCALE GENOMIC DNA]</scope>
    <source>
        <strain evidence="4 5">XM1</strain>
    </source>
</reference>
<name>A0A2G1MGQ3_9RHOB</name>
<comment type="caution">
    <text evidence="4">The sequence shown here is derived from an EMBL/GenBank/DDBJ whole genome shotgun (WGS) entry which is preliminary data.</text>
</comment>
<sequence>MTFAARALMALALCAGTARAETPGDFDYYVLALSWSPGWCAREGAARGSEQCDESRDLGWVLHGLWPQYETGWPDYCTTTQAAPSRRETAAMADIMGSGGSAWHQWKKHGTCAGLSSRAYFETAREAYGAVRRPEEFRQLEDEITLPASLVEEAFLRDNPDLSADGLTVTCRDGMVQEVRICLTRDLEPRDCGADVIRDCSLSDALMLPIR</sequence>
<dbReference type="GO" id="GO:0033897">
    <property type="term" value="F:ribonuclease T2 activity"/>
    <property type="evidence" value="ECO:0007669"/>
    <property type="project" value="InterPro"/>
</dbReference>
<dbReference type="InterPro" id="IPR036430">
    <property type="entry name" value="RNase_T2-like_sf"/>
</dbReference>
<dbReference type="InterPro" id="IPR018188">
    <property type="entry name" value="RNase_T2_His_AS_1"/>
</dbReference>
<evidence type="ECO:0000256" key="3">
    <source>
        <dbReference type="SAM" id="SignalP"/>
    </source>
</evidence>
<dbReference type="PANTHER" id="PTHR11240">
    <property type="entry name" value="RIBONUCLEASE T2"/>
    <property type="match status" value="1"/>
</dbReference>
<dbReference type="GO" id="GO:0003723">
    <property type="term" value="F:RNA binding"/>
    <property type="evidence" value="ECO:0007669"/>
    <property type="project" value="InterPro"/>
</dbReference>
<dbReference type="Gene3D" id="3.90.730.10">
    <property type="entry name" value="Ribonuclease T2-like"/>
    <property type="match status" value="1"/>
</dbReference>
<dbReference type="SUPFAM" id="SSF55895">
    <property type="entry name" value="Ribonuclease Rh-like"/>
    <property type="match status" value="1"/>
</dbReference>
<dbReference type="PROSITE" id="PS00530">
    <property type="entry name" value="RNASE_T2_1"/>
    <property type="match status" value="1"/>
</dbReference>
<accession>A0A2G1MGQ3</accession>
<dbReference type="Pfam" id="PF00445">
    <property type="entry name" value="Ribonuclease_T2"/>
    <property type="match status" value="1"/>
</dbReference>
<gene>
    <name evidence="4" type="ORF">CJ301_09360</name>
</gene>
<dbReference type="RefSeq" id="WP_099276646.1">
    <property type="nucleotide sequence ID" value="NZ_KZ304957.1"/>
</dbReference>
<evidence type="ECO:0000313" key="5">
    <source>
        <dbReference type="Proteomes" id="UP000221860"/>
    </source>
</evidence>
<dbReference type="GO" id="GO:0006401">
    <property type="term" value="P:RNA catabolic process"/>
    <property type="evidence" value="ECO:0007669"/>
    <property type="project" value="UniProtKB-ARBA"/>
</dbReference>
<dbReference type="InterPro" id="IPR039378">
    <property type="entry name" value="RNase_T2_prok"/>
</dbReference>
<evidence type="ECO:0000313" key="4">
    <source>
        <dbReference type="EMBL" id="PHP27867.1"/>
    </source>
</evidence>
<feature type="signal peptide" evidence="3">
    <location>
        <begin position="1"/>
        <end position="20"/>
    </location>
</feature>
<dbReference type="PANTHER" id="PTHR11240:SF22">
    <property type="entry name" value="RIBONUCLEASE T2"/>
    <property type="match status" value="1"/>
</dbReference>
<organism evidence="4 5">
    <name type="scientific">Limimaricola cinnabarinus</name>
    <dbReference type="NCBI Taxonomy" id="1125964"/>
    <lineage>
        <taxon>Bacteria</taxon>
        <taxon>Pseudomonadati</taxon>
        <taxon>Pseudomonadota</taxon>
        <taxon>Alphaproteobacteria</taxon>
        <taxon>Rhodobacterales</taxon>
        <taxon>Paracoccaceae</taxon>
        <taxon>Limimaricola</taxon>
    </lineage>
</organism>
<feature type="chain" id="PRO_5013820722" evidence="3">
    <location>
        <begin position="21"/>
        <end position="211"/>
    </location>
</feature>
<protein>
    <submittedName>
        <fullName evidence="4">Ribonuclease T</fullName>
    </submittedName>
</protein>
<dbReference type="AlphaFoldDB" id="A0A2G1MGQ3"/>
<dbReference type="CDD" id="cd01062">
    <property type="entry name" value="RNase_T2_prok"/>
    <property type="match status" value="1"/>
</dbReference>
<comment type="similarity">
    <text evidence="1 2">Belongs to the RNase T2 family.</text>
</comment>
<keyword evidence="3" id="KW-0732">Signal</keyword>
<dbReference type="OrthoDB" id="4720638at2"/>
<proteinExistence type="inferred from homology"/>
<keyword evidence="5" id="KW-1185">Reference proteome</keyword>
<dbReference type="InterPro" id="IPR001568">
    <property type="entry name" value="RNase_T2-like"/>
</dbReference>
<dbReference type="Proteomes" id="UP000221860">
    <property type="component" value="Unassembled WGS sequence"/>
</dbReference>
<evidence type="ECO:0000256" key="1">
    <source>
        <dbReference type="ARBA" id="ARBA00007469"/>
    </source>
</evidence>
<evidence type="ECO:0000256" key="2">
    <source>
        <dbReference type="RuleBase" id="RU004328"/>
    </source>
</evidence>